<organism evidence="12 13">
    <name type="scientific">Hibiscus syriacus</name>
    <name type="common">Rose of Sharon</name>
    <dbReference type="NCBI Taxonomy" id="106335"/>
    <lineage>
        <taxon>Eukaryota</taxon>
        <taxon>Viridiplantae</taxon>
        <taxon>Streptophyta</taxon>
        <taxon>Embryophyta</taxon>
        <taxon>Tracheophyta</taxon>
        <taxon>Spermatophyta</taxon>
        <taxon>Magnoliopsida</taxon>
        <taxon>eudicotyledons</taxon>
        <taxon>Gunneridae</taxon>
        <taxon>Pentapetalae</taxon>
        <taxon>rosids</taxon>
        <taxon>malvids</taxon>
        <taxon>Malvales</taxon>
        <taxon>Malvaceae</taxon>
        <taxon>Malvoideae</taxon>
        <taxon>Hibiscus</taxon>
    </lineage>
</organism>
<keyword evidence="7 9" id="KW-0539">Nucleus</keyword>
<name>A0A6A2WAC7_HIBSY</name>
<feature type="domain" description="CCT" evidence="11">
    <location>
        <begin position="394"/>
        <end position="436"/>
    </location>
</feature>
<evidence type="ECO:0000256" key="6">
    <source>
        <dbReference type="ARBA" id="ARBA00022833"/>
    </source>
</evidence>
<dbReference type="AlphaFoldDB" id="A0A6A2WAC7"/>
<dbReference type="InterPro" id="IPR049808">
    <property type="entry name" value="CONSTANS-like_Bbox1"/>
</dbReference>
<evidence type="ECO:0000256" key="7">
    <source>
        <dbReference type="ARBA" id="ARBA00023242"/>
    </source>
</evidence>
<dbReference type="GO" id="GO:0005634">
    <property type="term" value="C:nucleus"/>
    <property type="evidence" value="ECO:0007669"/>
    <property type="project" value="UniProtKB-SubCell"/>
</dbReference>
<evidence type="ECO:0000313" key="13">
    <source>
        <dbReference type="Proteomes" id="UP000436088"/>
    </source>
</evidence>
<comment type="similarity">
    <text evidence="2">Belongs to the CONSTANS family.</text>
</comment>
<dbReference type="Proteomes" id="UP000436088">
    <property type="component" value="Unassembled WGS sequence"/>
</dbReference>
<dbReference type="GO" id="GO:0008270">
    <property type="term" value="F:zinc ion binding"/>
    <property type="evidence" value="ECO:0007669"/>
    <property type="project" value="UniProtKB-KW"/>
</dbReference>
<evidence type="ECO:0000313" key="12">
    <source>
        <dbReference type="EMBL" id="KAE8654802.1"/>
    </source>
</evidence>
<evidence type="ECO:0000256" key="5">
    <source>
        <dbReference type="ARBA" id="ARBA00022771"/>
    </source>
</evidence>
<dbReference type="EMBL" id="VEPZ02001784">
    <property type="protein sequence ID" value="KAE8654802.1"/>
    <property type="molecule type" value="Genomic_DNA"/>
</dbReference>
<evidence type="ECO:0000256" key="8">
    <source>
        <dbReference type="PROSITE-ProRule" id="PRU00024"/>
    </source>
</evidence>
<dbReference type="CDD" id="cd19821">
    <property type="entry name" value="Bbox1_BBX-like"/>
    <property type="match status" value="1"/>
</dbReference>
<dbReference type="GO" id="GO:0006355">
    <property type="term" value="P:regulation of DNA-templated transcription"/>
    <property type="evidence" value="ECO:0007669"/>
    <property type="project" value="UniProtKB-ARBA"/>
</dbReference>
<comment type="caution">
    <text evidence="12">The sequence shown here is derived from an EMBL/GenBank/DDBJ whole genome shotgun (WGS) entry which is preliminary data.</text>
</comment>
<keyword evidence="5 8" id="KW-0863">Zinc-finger</keyword>
<reference evidence="12" key="1">
    <citation type="submission" date="2019-09" db="EMBL/GenBank/DDBJ databases">
        <title>Draft genome information of white flower Hibiscus syriacus.</title>
        <authorList>
            <person name="Kim Y.-M."/>
        </authorList>
    </citation>
    <scope>NUCLEOTIDE SEQUENCE [LARGE SCALE GENOMIC DNA]</scope>
    <source>
        <strain evidence="12">YM2019G1</strain>
    </source>
</reference>
<dbReference type="PANTHER" id="PTHR31717">
    <property type="entry name" value="ZINC FINGER PROTEIN CONSTANS-LIKE 10"/>
    <property type="match status" value="1"/>
</dbReference>
<accession>A0A6A2WAC7</accession>
<keyword evidence="3" id="KW-0479">Metal-binding</keyword>
<dbReference type="PANTHER" id="PTHR31717:SF46">
    <property type="entry name" value="CCT MOTIF FAMILY PROTEIN-RELATED"/>
    <property type="match status" value="1"/>
</dbReference>
<evidence type="ECO:0000256" key="4">
    <source>
        <dbReference type="ARBA" id="ARBA00022737"/>
    </source>
</evidence>
<proteinExistence type="inferred from homology"/>
<dbReference type="InterPro" id="IPR000315">
    <property type="entry name" value="Znf_B-box"/>
</dbReference>
<dbReference type="InterPro" id="IPR010402">
    <property type="entry name" value="CCT_domain"/>
</dbReference>
<dbReference type="PROSITE" id="PS51017">
    <property type="entry name" value="CCT"/>
    <property type="match status" value="1"/>
</dbReference>
<keyword evidence="4" id="KW-0677">Repeat</keyword>
<evidence type="ECO:0000259" key="10">
    <source>
        <dbReference type="PROSITE" id="PS50119"/>
    </source>
</evidence>
<gene>
    <name evidence="12" type="ORF">F3Y22_tig00117040pilonHSYRG00013</name>
</gene>
<comment type="subcellular location">
    <subcellularLocation>
        <location evidence="1 9">Nucleus</location>
    </subcellularLocation>
</comment>
<dbReference type="PROSITE" id="PS50119">
    <property type="entry name" value="ZF_BBOX"/>
    <property type="match status" value="1"/>
</dbReference>
<evidence type="ECO:0000259" key="11">
    <source>
        <dbReference type="PROSITE" id="PS51017"/>
    </source>
</evidence>
<evidence type="ECO:0000256" key="9">
    <source>
        <dbReference type="PROSITE-ProRule" id="PRU00357"/>
    </source>
</evidence>
<sequence>MSLTLFASVNGLYVHRHWLIEINAGSEEGIRSHSPLFWLNRVRAVVYCKSDSARLCLRCDGCVHSANILSCRHARSLLCEKCNSQSAVVRCLDEKLSLCQDCDWNCNGCSGLGHRREPLNCYTGCPSFAEFRRIWSSVLDAGVPVGGALSGNDYCFSNCSNQREQGASFGLDGTKLNEQKSSPKLKPWTEPSCLISTNANCMSYCGDQEPIFSEVSNMLKGYSDLKDCKVPVGDDFCEGLNINDFHLTFETADEILDCSLGQSGYQFESVETDSILMENTLSVTKSDGHIENTIEASSSGQKECVPSPSPQVGGLASMMASMTGNSNCILMNPGCNINLGYPGGQIPSTMARSLSNVAGENSPADYQDCGLSPVFLNGESLWESNLEGSCPQERQKAKMRYNEKKKTRTFGKQIRYASRKARADTRKRVKGRFVKAGEAYDYDPLVPRNLYQIVLSDRGLFFQFLLKGLVTLSCLSKGAVNHRFQLNADIGPSLAPNPLYEQLLLFAFSMKVISFQYISLFHVYIGRYIVLATSTHLSLWTLELTDLFPDDLRTTSIMLVL</sequence>
<feature type="domain" description="B box-type" evidence="10">
    <location>
        <begin position="74"/>
        <end position="119"/>
    </location>
</feature>
<dbReference type="Pfam" id="PF06203">
    <property type="entry name" value="CCT"/>
    <property type="match status" value="1"/>
</dbReference>
<protein>
    <submittedName>
        <fullName evidence="12">Zinc finger protein CONSTANS-LIKE 12-like isoform X3</fullName>
    </submittedName>
</protein>
<keyword evidence="13" id="KW-1185">Reference proteome</keyword>
<keyword evidence="6" id="KW-0862">Zinc</keyword>
<evidence type="ECO:0000256" key="2">
    <source>
        <dbReference type="ARBA" id="ARBA00010024"/>
    </source>
</evidence>
<evidence type="ECO:0000256" key="3">
    <source>
        <dbReference type="ARBA" id="ARBA00022723"/>
    </source>
</evidence>
<evidence type="ECO:0000256" key="1">
    <source>
        <dbReference type="ARBA" id="ARBA00004123"/>
    </source>
</evidence>